<dbReference type="Proteomes" id="UP000324800">
    <property type="component" value="Unassembled WGS sequence"/>
</dbReference>
<proteinExistence type="predicted"/>
<protein>
    <submittedName>
        <fullName evidence="1">Uncharacterized protein</fullName>
    </submittedName>
</protein>
<evidence type="ECO:0000313" key="2">
    <source>
        <dbReference type="Proteomes" id="UP000324800"/>
    </source>
</evidence>
<sequence length="227" mass="26206">MKSEQQIQDAARVIVFFTDSYTQNKQRKENEQSESLPSLTDIVSNLESLQRQILMKMSCKSATQITKLLHSLTTLSRFKVGTHLREEIDQQSLEVRRWSRRCLSQIQYNGDEQDQSKLANQEYGRMMSLSYSTAGGIGDEQDDEIQYGMFCISYFLGQLHQGRNNYQPSFQPLPLLARITEEQIEEEGANEEIEAQIINKGFDGIIKSYANYVKAATLNCFIHTRRR</sequence>
<accession>A0A5J4WC65</accession>
<dbReference type="EMBL" id="SNRW01002505">
    <property type="protein sequence ID" value="KAA6392548.1"/>
    <property type="molecule type" value="Genomic_DNA"/>
</dbReference>
<comment type="caution">
    <text evidence="1">The sequence shown here is derived from an EMBL/GenBank/DDBJ whole genome shotgun (WGS) entry which is preliminary data.</text>
</comment>
<dbReference type="AlphaFoldDB" id="A0A5J4WC65"/>
<gene>
    <name evidence="1" type="ORF">EZS28_011927</name>
</gene>
<organism evidence="1 2">
    <name type="scientific">Streblomastix strix</name>
    <dbReference type="NCBI Taxonomy" id="222440"/>
    <lineage>
        <taxon>Eukaryota</taxon>
        <taxon>Metamonada</taxon>
        <taxon>Preaxostyla</taxon>
        <taxon>Oxymonadida</taxon>
        <taxon>Streblomastigidae</taxon>
        <taxon>Streblomastix</taxon>
    </lineage>
</organism>
<evidence type="ECO:0000313" key="1">
    <source>
        <dbReference type="EMBL" id="KAA6392548.1"/>
    </source>
</evidence>
<reference evidence="1 2" key="1">
    <citation type="submission" date="2019-03" db="EMBL/GenBank/DDBJ databases">
        <title>Single cell metagenomics reveals metabolic interactions within the superorganism composed of flagellate Streblomastix strix and complex community of Bacteroidetes bacteria on its surface.</title>
        <authorList>
            <person name="Treitli S.C."/>
            <person name="Kolisko M."/>
            <person name="Husnik F."/>
            <person name="Keeling P."/>
            <person name="Hampl V."/>
        </authorList>
    </citation>
    <scope>NUCLEOTIDE SEQUENCE [LARGE SCALE GENOMIC DNA]</scope>
    <source>
        <strain evidence="1">ST1C</strain>
    </source>
</reference>
<name>A0A5J4WC65_9EUKA</name>